<evidence type="ECO:0000256" key="10">
    <source>
        <dbReference type="PIRSR" id="PIRSR605856-50"/>
    </source>
</evidence>
<dbReference type="InterPro" id="IPR005859">
    <property type="entry name" value="CysK"/>
</dbReference>
<proteinExistence type="inferred from homology"/>
<dbReference type="GO" id="GO:0005737">
    <property type="term" value="C:cytoplasm"/>
    <property type="evidence" value="ECO:0007669"/>
    <property type="project" value="UniProtKB-ARBA"/>
</dbReference>
<dbReference type="Gene3D" id="3.40.50.1100">
    <property type="match status" value="2"/>
</dbReference>
<comment type="pathway">
    <text evidence="2">Amino-acid biosynthesis; L-cysteine biosynthesis; L-cysteine from L-serine: step 2/2.</text>
</comment>
<evidence type="ECO:0000256" key="3">
    <source>
        <dbReference type="ARBA" id="ARBA00007103"/>
    </source>
</evidence>
<evidence type="ECO:0000256" key="11">
    <source>
        <dbReference type="PIRSR" id="PIRSR605856-51"/>
    </source>
</evidence>
<dbReference type="AlphaFoldDB" id="A0AAU7DLH8"/>
<dbReference type="GO" id="GO:0004124">
    <property type="term" value="F:cysteine synthase activity"/>
    <property type="evidence" value="ECO:0007669"/>
    <property type="project" value="UniProtKB-EC"/>
</dbReference>
<reference evidence="13" key="1">
    <citation type="submission" date="2023-03" db="EMBL/GenBank/DDBJ databases">
        <title>Edaphobacter sp.</title>
        <authorList>
            <person name="Huber K.J."/>
            <person name="Papendorf J."/>
            <person name="Pilke C."/>
            <person name="Bunk B."/>
            <person name="Sproeer C."/>
            <person name="Pester M."/>
        </authorList>
    </citation>
    <scope>NUCLEOTIDE SEQUENCE</scope>
    <source>
        <strain evidence="13">DSM 110680</strain>
    </source>
</reference>
<evidence type="ECO:0000256" key="9">
    <source>
        <dbReference type="ARBA" id="ARBA00047931"/>
    </source>
</evidence>
<evidence type="ECO:0000313" key="13">
    <source>
        <dbReference type="EMBL" id="XBH18505.1"/>
    </source>
</evidence>
<dbReference type="InterPro" id="IPR005856">
    <property type="entry name" value="Cys_synth"/>
</dbReference>
<dbReference type="FunFam" id="3.40.50.1100:FF:000067">
    <property type="entry name" value="Cysteine synthase"/>
    <property type="match status" value="1"/>
</dbReference>
<dbReference type="InterPro" id="IPR050214">
    <property type="entry name" value="Cys_Synth/Cystath_Beta-Synth"/>
</dbReference>
<feature type="modified residue" description="N6-(pyridoxal phosphate)lysine" evidence="11">
    <location>
        <position position="45"/>
    </location>
</feature>
<name>A0AAU7DLH8_9BACT</name>
<dbReference type="EMBL" id="CP121196">
    <property type="protein sequence ID" value="XBH18505.1"/>
    <property type="molecule type" value="Genomic_DNA"/>
</dbReference>
<evidence type="ECO:0000256" key="5">
    <source>
        <dbReference type="ARBA" id="ARBA00022605"/>
    </source>
</evidence>
<protein>
    <recommendedName>
        <fullName evidence="4">cysteine synthase</fullName>
        <ecNumber evidence="4">2.5.1.47</ecNumber>
    </recommendedName>
</protein>
<organism evidence="13">
    <name type="scientific">Telmatobacter sp. DSM 110680</name>
    <dbReference type="NCBI Taxonomy" id="3036704"/>
    <lineage>
        <taxon>Bacteria</taxon>
        <taxon>Pseudomonadati</taxon>
        <taxon>Acidobacteriota</taxon>
        <taxon>Terriglobia</taxon>
        <taxon>Terriglobales</taxon>
        <taxon>Acidobacteriaceae</taxon>
        <taxon>Telmatobacter</taxon>
    </lineage>
</organism>
<dbReference type="RefSeq" id="WP_348263729.1">
    <property type="nucleotide sequence ID" value="NZ_CP121196.1"/>
</dbReference>
<dbReference type="Pfam" id="PF00291">
    <property type="entry name" value="PALP"/>
    <property type="match status" value="1"/>
</dbReference>
<evidence type="ECO:0000256" key="6">
    <source>
        <dbReference type="ARBA" id="ARBA00022679"/>
    </source>
</evidence>
<gene>
    <name evidence="13" type="primary">cysK</name>
    <name evidence="13" type="ORF">P8935_04010</name>
</gene>
<evidence type="ECO:0000256" key="2">
    <source>
        <dbReference type="ARBA" id="ARBA00004962"/>
    </source>
</evidence>
<dbReference type="NCBIfam" id="TIGR01136">
    <property type="entry name" value="cysKM"/>
    <property type="match status" value="1"/>
</dbReference>
<dbReference type="InterPro" id="IPR001926">
    <property type="entry name" value="TrpB-like_PALP"/>
</dbReference>
<feature type="binding site" evidence="10">
    <location>
        <position position="268"/>
    </location>
    <ligand>
        <name>pyridoxal 5'-phosphate</name>
        <dbReference type="ChEBI" id="CHEBI:597326"/>
    </ligand>
</feature>
<keyword evidence="5" id="KW-0028">Amino-acid biosynthesis</keyword>
<evidence type="ECO:0000256" key="8">
    <source>
        <dbReference type="ARBA" id="ARBA00023192"/>
    </source>
</evidence>
<evidence type="ECO:0000256" key="4">
    <source>
        <dbReference type="ARBA" id="ARBA00012681"/>
    </source>
</evidence>
<dbReference type="NCBIfam" id="TIGR01139">
    <property type="entry name" value="cysK"/>
    <property type="match status" value="1"/>
</dbReference>
<feature type="binding site" evidence="10">
    <location>
        <position position="76"/>
    </location>
    <ligand>
        <name>pyridoxal 5'-phosphate</name>
        <dbReference type="ChEBI" id="CHEBI:597326"/>
    </ligand>
</feature>
<keyword evidence="7 10" id="KW-0663">Pyridoxal phosphate</keyword>
<keyword evidence="8" id="KW-0198">Cysteine biosynthesis</keyword>
<comment type="catalytic activity">
    <reaction evidence="9">
        <text>O-acetyl-L-serine + hydrogen sulfide = L-cysteine + acetate</text>
        <dbReference type="Rhea" id="RHEA:14829"/>
        <dbReference type="ChEBI" id="CHEBI:29919"/>
        <dbReference type="ChEBI" id="CHEBI:30089"/>
        <dbReference type="ChEBI" id="CHEBI:35235"/>
        <dbReference type="ChEBI" id="CHEBI:58340"/>
        <dbReference type="EC" id="2.5.1.47"/>
    </reaction>
</comment>
<comment type="cofactor">
    <cofactor evidence="1 10">
        <name>pyridoxal 5'-phosphate</name>
        <dbReference type="ChEBI" id="CHEBI:597326"/>
    </cofactor>
</comment>
<evidence type="ECO:0000256" key="1">
    <source>
        <dbReference type="ARBA" id="ARBA00001933"/>
    </source>
</evidence>
<dbReference type="FunFam" id="3.40.50.1100:FF:000130">
    <property type="entry name" value="Cysteine synthase"/>
    <property type="match status" value="1"/>
</dbReference>
<evidence type="ECO:0000259" key="12">
    <source>
        <dbReference type="Pfam" id="PF00291"/>
    </source>
</evidence>
<evidence type="ECO:0000256" key="7">
    <source>
        <dbReference type="ARBA" id="ARBA00022898"/>
    </source>
</evidence>
<dbReference type="InterPro" id="IPR036052">
    <property type="entry name" value="TrpB-like_PALP_sf"/>
</dbReference>
<dbReference type="PANTHER" id="PTHR10314">
    <property type="entry name" value="CYSTATHIONINE BETA-SYNTHASE"/>
    <property type="match status" value="1"/>
</dbReference>
<accession>A0AAU7DLH8</accession>
<dbReference type="CDD" id="cd01561">
    <property type="entry name" value="CBS_like"/>
    <property type="match status" value="1"/>
</dbReference>
<sequence>MARIAADITELIGKTPLVRLNRVTAGLPATVVAKLESQNPVSSVKDRIGNAMIEDAEKSGKITPGKTVLIEPTSGNTGIALAFVAAVKGYKLILTMPETMSTERRVLLRAFGAEIVLTPGPNGMKGAIAKANEILHNTPNGYILGQFDNPANPAIHLKTTGPEIWEDTDGKVDFLISGVGTGGTLTGVATYIKERKPGFKAIAVEPADSAVISGGKPGPHKIQGLGAGFIPGNLDTKLIDETIQVTNEESIAMARRLPLEEGIFVGISSGAAVVAALKVAARPENAGKLIVVILPSFGERYLSSVLFDSLRQEVLALPTQAVTL</sequence>
<dbReference type="SUPFAM" id="SSF53686">
    <property type="entry name" value="Tryptophan synthase beta subunit-like PLP-dependent enzymes"/>
    <property type="match status" value="1"/>
</dbReference>
<feature type="binding site" evidence="10">
    <location>
        <begin position="180"/>
        <end position="184"/>
    </location>
    <ligand>
        <name>pyridoxal 5'-phosphate</name>
        <dbReference type="ChEBI" id="CHEBI:597326"/>
    </ligand>
</feature>
<comment type="similarity">
    <text evidence="3">Belongs to the cysteine synthase/cystathionine beta-synthase family.</text>
</comment>
<feature type="domain" description="Tryptophan synthase beta chain-like PALP" evidence="12">
    <location>
        <begin position="8"/>
        <end position="295"/>
    </location>
</feature>
<dbReference type="EC" id="2.5.1.47" evidence="4"/>
<dbReference type="GO" id="GO:0006535">
    <property type="term" value="P:cysteine biosynthetic process from serine"/>
    <property type="evidence" value="ECO:0007669"/>
    <property type="project" value="InterPro"/>
</dbReference>
<keyword evidence="6 13" id="KW-0808">Transferase</keyword>